<evidence type="ECO:0000256" key="1">
    <source>
        <dbReference type="SAM" id="MobiDB-lite"/>
    </source>
</evidence>
<name>A0A914Q503_9BILA</name>
<protein>
    <submittedName>
        <fullName evidence="4">Possible tRNA binding domain-containing protein</fullName>
    </submittedName>
</protein>
<dbReference type="InterPro" id="IPR032672">
    <property type="entry name" value="TmcA/NAT10/Kre33"/>
</dbReference>
<dbReference type="GO" id="GO:0030686">
    <property type="term" value="C:90S preribosome"/>
    <property type="evidence" value="ECO:0007669"/>
    <property type="project" value="TreeGrafter"/>
</dbReference>
<evidence type="ECO:0000313" key="3">
    <source>
        <dbReference type="Proteomes" id="UP000887578"/>
    </source>
</evidence>
<accession>A0A914Q503</accession>
<dbReference type="InterPro" id="IPR027992">
    <property type="entry name" value="tRNA_bind_dom"/>
</dbReference>
<reference evidence="4" key="1">
    <citation type="submission" date="2022-11" db="UniProtKB">
        <authorList>
            <consortium name="WormBaseParasite"/>
        </authorList>
    </citation>
    <scope>IDENTIFICATION</scope>
</reference>
<evidence type="ECO:0000259" key="2">
    <source>
        <dbReference type="Pfam" id="PF13725"/>
    </source>
</evidence>
<dbReference type="Proteomes" id="UP000887578">
    <property type="component" value="Unplaced"/>
</dbReference>
<keyword evidence="3" id="KW-1185">Reference proteome</keyword>
<dbReference type="GO" id="GO:1990883">
    <property type="term" value="F:18S rRNA cytidine N-acetyltransferase activity"/>
    <property type="evidence" value="ECO:0007669"/>
    <property type="project" value="TreeGrafter"/>
</dbReference>
<evidence type="ECO:0000313" key="4">
    <source>
        <dbReference type="WBParaSite" id="PDA_v2.g24026.t1"/>
    </source>
</evidence>
<proteinExistence type="predicted"/>
<dbReference type="GO" id="GO:1904812">
    <property type="term" value="P:rRNA acetylation involved in maturation of SSU-rRNA"/>
    <property type="evidence" value="ECO:0007669"/>
    <property type="project" value="TreeGrafter"/>
</dbReference>
<organism evidence="3 4">
    <name type="scientific">Panagrolaimus davidi</name>
    <dbReference type="NCBI Taxonomy" id="227884"/>
    <lineage>
        <taxon>Eukaryota</taxon>
        <taxon>Metazoa</taxon>
        <taxon>Ecdysozoa</taxon>
        <taxon>Nematoda</taxon>
        <taxon>Chromadorea</taxon>
        <taxon>Rhabditida</taxon>
        <taxon>Tylenchina</taxon>
        <taxon>Panagrolaimomorpha</taxon>
        <taxon>Panagrolaimoidea</taxon>
        <taxon>Panagrolaimidae</taxon>
        <taxon>Panagrolaimus</taxon>
    </lineage>
</organism>
<dbReference type="GO" id="GO:0005730">
    <property type="term" value="C:nucleolus"/>
    <property type="evidence" value="ECO:0007669"/>
    <property type="project" value="TreeGrafter"/>
</dbReference>
<dbReference type="PANTHER" id="PTHR10925">
    <property type="entry name" value="N-ACETYLTRANSFERASE 10"/>
    <property type="match status" value="1"/>
</dbReference>
<sequence>MVDHHLITDLVPTLVSLFFTEDFAETVNLNEIQSAILVAIGHQHKTVDELAPELNLPANQILAIFLKGIRTLIDYLDESFFFLNGIEEDIEESRKAVVKNVATNDENMEKLRSLDEKEGEERVKMQQRKDKEDINH</sequence>
<dbReference type="GO" id="GO:0000049">
    <property type="term" value="F:tRNA binding"/>
    <property type="evidence" value="ECO:0007669"/>
    <property type="project" value="TreeGrafter"/>
</dbReference>
<dbReference type="WBParaSite" id="PDA_v2.g24026.t1">
    <property type="protein sequence ID" value="PDA_v2.g24026.t1"/>
    <property type="gene ID" value="PDA_v2.g24026"/>
</dbReference>
<feature type="region of interest" description="Disordered" evidence="1">
    <location>
        <begin position="108"/>
        <end position="136"/>
    </location>
</feature>
<dbReference type="PANTHER" id="PTHR10925:SF5">
    <property type="entry name" value="RNA CYTIDINE ACETYLTRANSFERASE"/>
    <property type="match status" value="1"/>
</dbReference>
<feature type="domain" description="Possible tRNA binding" evidence="2">
    <location>
        <begin position="1"/>
        <end position="132"/>
    </location>
</feature>
<dbReference type="Pfam" id="PF13725">
    <property type="entry name" value="tRNA_bind_2"/>
    <property type="match status" value="1"/>
</dbReference>
<dbReference type="AlphaFoldDB" id="A0A914Q503"/>